<comment type="caution">
    <text evidence="2">The sequence shown here is derived from an EMBL/GenBank/DDBJ whole genome shotgun (WGS) entry which is preliminary data.</text>
</comment>
<dbReference type="Gene3D" id="1.10.443.10">
    <property type="entry name" value="Intergrase catalytic core"/>
    <property type="match status" value="1"/>
</dbReference>
<dbReference type="GO" id="GO:0015074">
    <property type="term" value="P:DNA integration"/>
    <property type="evidence" value="ECO:0007669"/>
    <property type="project" value="InterPro"/>
</dbReference>
<name>A0A646KTK2_STRJU</name>
<evidence type="ECO:0000256" key="1">
    <source>
        <dbReference type="ARBA" id="ARBA00023172"/>
    </source>
</evidence>
<organism evidence="2 3">
    <name type="scientific">Streptomyces jumonjinensis</name>
    <dbReference type="NCBI Taxonomy" id="1945"/>
    <lineage>
        <taxon>Bacteria</taxon>
        <taxon>Bacillati</taxon>
        <taxon>Actinomycetota</taxon>
        <taxon>Actinomycetes</taxon>
        <taxon>Kitasatosporales</taxon>
        <taxon>Streptomycetaceae</taxon>
        <taxon>Streptomyces</taxon>
    </lineage>
</organism>
<sequence>MDTSHLVVTDAEVDSALADPSVPLAVRAVWRALWEAEVRPLEAVALDVPGVELENCLIVLHDTKEGGSFEVDITDDLCRLLRDLIGARRTGPVFMHADRRLSVEDVASEFRRVTGKDVHGLRFTRQKRRTRLLAQFSSDTGSTGS</sequence>
<evidence type="ECO:0008006" key="4">
    <source>
        <dbReference type="Google" id="ProtNLM"/>
    </source>
</evidence>
<dbReference type="GO" id="GO:0006310">
    <property type="term" value="P:DNA recombination"/>
    <property type="evidence" value="ECO:0007669"/>
    <property type="project" value="UniProtKB-KW"/>
</dbReference>
<accession>A0A646KTK2</accession>
<dbReference type="InterPro" id="IPR011010">
    <property type="entry name" value="DNA_brk_join_enz"/>
</dbReference>
<evidence type="ECO:0000313" key="2">
    <source>
        <dbReference type="EMBL" id="MQT05438.1"/>
    </source>
</evidence>
<dbReference type="SUPFAM" id="SSF56349">
    <property type="entry name" value="DNA breaking-rejoining enzymes"/>
    <property type="match status" value="1"/>
</dbReference>
<dbReference type="RefSeq" id="WP_153526859.1">
    <property type="nucleotide sequence ID" value="NZ_JBEPDZ010000027.1"/>
</dbReference>
<gene>
    <name evidence="2" type="ORF">FF041_36705</name>
</gene>
<proteinExistence type="predicted"/>
<dbReference type="Proteomes" id="UP000419138">
    <property type="component" value="Unassembled WGS sequence"/>
</dbReference>
<protein>
    <recommendedName>
        <fullName evidence="4">Tyr recombinase domain-containing protein</fullName>
    </recommendedName>
</protein>
<dbReference type="GO" id="GO:0003677">
    <property type="term" value="F:DNA binding"/>
    <property type="evidence" value="ECO:0007669"/>
    <property type="project" value="InterPro"/>
</dbReference>
<dbReference type="InterPro" id="IPR013762">
    <property type="entry name" value="Integrase-like_cat_sf"/>
</dbReference>
<dbReference type="AlphaFoldDB" id="A0A646KTK2"/>
<dbReference type="EMBL" id="VCLA01000201">
    <property type="protein sequence ID" value="MQT05438.1"/>
    <property type="molecule type" value="Genomic_DNA"/>
</dbReference>
<keyword evidence="1" id="KW-0233">DNA recombination</keyword>
<reference evidence="2 3" key="1">
    <citation type="submission" date="2019-05" db="EMBL/GenBank/DDBJ databases">
        <title>Comparative genomics and metabolomics analyses of clavulanic acid producing Streptomyces species provides insight into specialized metabolism and evolution of beta-lactam biosynthetic gene clusters.</title>
        <authorList>
            <person name="Moore M.A."/>
            <person name="Cruz-Morales P."/>
            <person name="Barona Gomez F."/>
            <person name="Kapil T."/>
        </authorList>
    </citation>
    <scope>NUCLEOTIDE SEQUENCE [LARGE SCALE GENOMIC DNA]</scope>
    <source>
        <strain evidence="2 3">NRRL 5741</strain>
    </source>
</reference>
<dbReference type="OrthoDB" id="4168282at2"/>
<evidence type="ECO:0000313" key="3">
    <source>
        <dbReference type="Proteomes" id="UP000419138"/>
    </source>
</evidence>
<keyword evidence="3" id="KW-1185">Reference proteome</keyword>